<dbReference type="OrthoDB" id="3907970at2759"/>
<organism evidence="2 3">
    <name type="scientific">Friedmanniomyces simplex</name>
    <dbReference type="NCBI Taxonomy" id="329884"/>
    <lineage>
        <taxon>Eukaryota</taxon>
        <taxon>Fungi</taxon>
        <taxon>Dikarya</taxon>
        <taxon>Ascomycota</taxon>
        <taxon>Pezizomycotina</taxon>
        <taxon>Dothideomycetes</taxon>
        <taxon>Dothideomycetidae</taxon>
        <taxon>Mycosphaerellales</taxon>
        <taxon>Teratosphaeriaceae</taxon>
        <taxon>Friedmanniomyces</taxon>
    </lineage>
</organism>
<dbReference type="Proteomes" id="UP000309340">
    <property type="component" value="Unassembled WGS sequence"/>
</dbReference>
<feature type="compositionally biased region" description="Basic and acidic residues" evidence="1">
    <location>
        <begin position="370"/>
        <end position="381"/>
    </location>
</feature>
<feature type="compositionally biased region" description="Polar residues" evidence="1">
    <location>
        <begin position="9"/>
        <end position="19"/>
    </location>
</feature>
<feature type="region of interest" description="Disordered" evidence="1">
    <location>
        <begin position="367"/>
        <end position="389"/>
    </location>
</feature>
<comment type="caution">
    <text evidence="2">The sequence shown here is derived from an EMBL/GenBank/DDBJ whole genome shotgun (WGS) entry which is preliminary data.</text>
</comment>
<reference evidence="2 3" key="1">
    <citation type="submission" date="2017-03" db="EMBL/GenBank/DDBJ databases">
        <title>Genomes of endolithic fungi from Antarctica.</title>
        <authorList>
            <person name="Coleine C."/>
            <person name="Masonjones S."/>
            <person name="Stajich J.E."/>
        </authorList>
    </citation>
    <scope>NUCLEOTIDE SEQUENCE [LARGE SCALE GENOMIC DNA]</scope>
    <source>
        <strain evidence="2 3">CCFEE 5184</strain>
    </source>
</reference>
<evidence type="ECO:0000313" key="2">
    <source>
        <dbReference type="EMBL" id="TKA77491.1"/>
    </source>
</evidence>
<name>A0A4U0XLV9_9PEZI</name>
<feature type="region of interest" description="Disordered" evidence="1">
    <location>
        <begin position="190"/>
        <end position="209"/>
    </location>
</feature>
<dbReference type="EMBL" id="NAJQ01000136">
    <property type="protein sequence ID" value="TKA77491.1"/>
    <property type="molecule type" value="Genomic_DNA"/>
</dbReference>
<evidence type="ECO:0000313" key="3">
    <source>
        <dbReference type="Proteomes" id="UP000309340"/>
    </source>
</evidence>
<accession>A0A4U0XLV9</accession>
<proteinExistence type="predicted"/>
<protein>
    <submittedName>
        <fullName evidence="2">Uncharacterized protein</fullName>
    </submittedName>
</protein>
<feature type="compositionally biased region" description="Polar residues" evidence="1">
    <location>
        <begin position="79"/>
        <end position="90"/>
    </location>
</feature>
<sequence>MRLRDLFVQSRNQQQQSTAGPVWRPPASGYVTARYGGLESHPITTAPTASRTLSALHGNAVPVAPERAARAAEAIGSGRSVSLPQGQQKATPALDAVSTGRTTPYPTSTIRTVDLLAQFPSPRAPLPVEAPALFRPASSQTGNSRYFSATSHALENVSPRPSILPARFLISPGGQEIVDIRTLSTPRCISTSSRQRAGENENTNPTFTPVTITSYGRLCPHKLASHLAKTQTQHSATPSAPLPPQLDGHGGSHSPPSIHLTNHTYSVSPSPTRHTNDTPQHQPSSLFPANQSPSHDHLHEPDGGGGGGADARLHTLTRAKGTWRTRMGRTRCWRCSLHDSRQKGWARLRRLAEWTCFCRFRAYEEESEDERERAREGEGGHEMGGLAGG</sequence>
<feature type="compositionally biased region" description="Polar residues" evidence="1">
    <location>
        <begin position="259"/>
        <end position="293"/>
    </location>
</feature>
<feature type="region of interest" description="Disordered" evidence="1">
    <location>
        <begin position="75"/>
        <end position="105"/>
    </location>
</feature>
<feature type="region of interest" description="Disordered" evidence="1">
    <location>
        <begin position="1"/>
        <end position="25"/>
    </location>
</feature>
<evidence type="ECO:0000256" key="1">
    <source>
        <dbReference type="SAM" id="MobiDB-lite"/>
    </source>
</evidence>
<dbReference type="AlphaFoldDB" id="A0A4U0XLV9"/>
<feature type="compositionally biased region" description="Polar residues" evidence="1">
    <location>
        <begin position="228"/>
        <end position="238"/>
    </location>
</feature>
<feature type="region of interest" description="Disordered" evidence="1">
    <location>
        <begin position="226"/>
        <end position="312"/>
    </location>
</feature>
<gene>
    <name evidence="2" type="ORF">B0A55_05370</name>
</gene>
<keyword evidence="3" id="KW-1185">Reference proteome</keyword>